<evidence type="ECO:0000259" key="7">
    <source>
        <dbReference type="Pfam" id="PF07669"/>
    </source>
</evidence>
<evidence type="ECO:0000256" key="1">
    <source>
        <dbReference type="ARBA" id="ARBA00011900"/>
    </source>
</evidence>
<sequence>MSFDSLVNRGDYFSAHYLAEVLPKDLKKSGGLFARWNEQEKAGHRTPRKGLRALAKQYFADRPYFADMDDRLRDGEVPAPDLSADEGAEWRKELGELHGAVLRALGYEASPRELAVERAGKDYVVEVAYADRHLVAIECGWAADVDAALDDDRAGRLLAPLRLDNTEEITSGTRLASWLLTAEEAPRYVLILAGGVVVLADRAVWGEGRYLAVSLDVALGRGNEAELGTIAALFGADSLLPPEEGGAEPLAELLDRSRGHAVGVSRELRDGLKDSVELIANEVLARVRAQGVRPEQIMESAALAKQLGRESLRYLYRILFLLYAEARPELGILPTDDEDYVRGYSLARLGDLVVRDLTGEEARGSFHLYESLNLLFRMVNRGHRPRLGAEPEGSEGEGLRFEPLRSDLFEPKAIKLIGRNAISLDDDDPDGLRIDTRLRNETLHEVLRKLMLTKGRKKERGGFISYAQLGINQLGAVYEGLMSYTGFIATEELYEVAKGGDPKDGSWLIPASKVDDYPSEVFVHAVDEDGNKLDEYKRYREGSYVYRLAGRDRETSASYYTPESLTRVTVQLALQHRLDQDDTVTPAQEILKWTICEPALGSGAFLNEAINQVAAEYLKRRQQELGVSIDPERYEEELQKVKAYVALHNSYGVDLNETAIELAEVSLWLNVMHPGLQAPWFGLHLRRGNSLIGAGRRVYGAASLTKGTWLKEAPEDLPFSAGELPAGKVHHFLLPAEGWGAVSGAKEAKELAPEQVNRLKAWRKQIHKSVSEKKKQGQKHTQLERLQALSKRAEYLWDLVIQRLQLSEKEISRRIEVWGAEEGWIEQPENAVPKEKVYDDLTAPGTPYWRLKKVMDAWCALWFWPLDKAGLLDGSDEVYARPLPAVDAHPAPTALTGSVFAASHGANGAAIGVSMGVSEAGQVYTTASLFDDGEGEETDLGPNAAALRKSAVVTTLSKADKEARAARAAANAAKKAAALEPFRPVIPLANLDDWLDFAEAMLGRLDVDYGETDDQKGLATIFTNLAEMEHHEDDIVGWMRMESHGRLSERFPWFDEIEGENGIAKQQGFFHWELQFAQVFTNGGFDLQVGNPPWVRPRWVEASILAELEPWFVLTEKPSTAEWKRYKDSALLGENERSYYLEEAASMAGTLEMLGASSMYPLLARTQPDLYRAFMCRIWSHLHRSGTAGLVHPDTHFSGVNEGALRAAAYEHLRFHAHFVNELNLFEEIDHRVHFGMHIYGGARPIGFETLNYIYRPEAILASLHHDGGGEVPGVKRHGVWDVRPHRARLIRVNSEVLAEWRRVVGAAGVPVDETPLLYPVTMAEAGAAEALANYGHALNDYGPQVSRGFDEARARAAGLICWNNEVPESLQSVVLQGPHFVQATPYNKQPNIPCRNNLDWSAWDLADLPPDAVPVSNYDRSCSEERYREAKDRWVDHSKLTKLREASTGARETGKPRVGPGGAPDSNVETELTEQARRPYTEFYRLAWRAMVPLTNERSLFAALIPPGPAHVHTVHTLALPDNRGTVLAGGFWAALPLDYILRITGRGHLQYAEANAMPAADPDHPLAAALLLRTLRLNCLTNAYAPLWAELYDLAWTDEQWAADWPGLKPLGDPAAVTPEWVYATPLRTERERRAALVELDALVALWLGMTAEQLVAIYRSRYPVLSDYEAQIWFDANGRKIAGNHNTYGYGQTKQHFEQLMAHLDPETNGPVPEGYTAPFYKADREAEYRQAHAVFSERLRQARVAQVEAR</sequence>
<keyword evidence="3" id="KW-0808">Transferase</keyword>
<keyword evidence="4" id="KW-0949">S-adenosyl-L-methionine</keyword>
<dbReference type="SUPFAM" id="SSF53335">
    <property type="entry name" value="S-adenosyl-L-methionine-dependent methyltransferases"/>
    <property type="match status" value="1"/>
</dbReference>
<dbReference type="InterPro" id="IPR050953">
    <property type="entry name" value="N4_N6_ade-DNA_methylase"/>
</dbReference>
<comment type="caution">
    <text evidence="8">The sequence shown here is derived from an EMBL/GenBank/DDBJ whole genome shotgun (WGS) entry which is preliminary data.</text>
</comment>
<protein>
    <recommendedName>
        <fullName evidence="1">site-specific DNA-methyltransferase (adenine-specific)</fullName>
        <ecNumber evidence="1">2.1.1.72</ecNumber>
    </recommendedName>
</protein>
<dbReference type="EMBL" id="JBHMQT010000039">
    <property type="protein sequence ID" value="MFC0864310.1"/>
    <property type="molecule type" value="Genomic_DNA"/>
</dbReference>
<accession>A0ABV6U8J4</accession>
<evidence type="ECO:0000256" key="5">
    <source>
        <dbReference type="ARBA" id="ARBA00047942"/>
    </source>
</evidence>
<dbReference type="Proteomes" id="UP001589870">
    <property type="component" value="Unassembled WGS sequence"/>
</dbReference>
<evidence type="ECO:0000256" key="4">
    <source>
        <dbReference type="ARBA" id="ARBA00022691"/>
    </source>
</evidence>
<proteinExistence type="predicted"/>
<dbReference type="GO" id="GO:0032259">
    <property type="term" value="P:methylation"/>
    <property type="evidence" value="ECO:0007669"/>
    <property type="project" value="UniProtKB-KW"/>
</dbReference>
<dbReference type="GO" id="GO:0008168">
    <property type="term" value="F:methyltransferase activity"/>
    <property type="evidence" value="ECO:0007669"/>
    <property type="project" value="UniProtKB-KW"/>
</dbReference>
<evidence type="ECO:0000313" key="8">
    <source>
        <dbReference type="EMBL" id="MFC0864310.1"/>
    </source>
</evidence>
<evidence type="ECO:0000256" key="2">
    <source>
        <dbReference type="ARBA" id="ARBA00022603"/>
    </source>
</evidence>
<dbReference type="EC" id="2.1.1.72" evidence="1"/>
<dbReference type="InterPro" id="IPR011639">
    <property type="entry name" value="MethylTrfase_TaqI-like_dom"/>
</dbReference>
<dbReference type="RefSeq" id="WP_394302433.1">
    <property type="nucleotide sequence ID" value="NZ_JBHMQT010000039.1"/>
</dbReference>
<name>A0ABV6U8J4_9ACTN</name>
<dbReference type="InterPro" id="IPR029063">
    <property type="entry name" value="SAM-dependent_MTases_sf"/>
</dbReference>
<dbReference type="Pfam" id="PF07669">
    <property type="entry name" value="Eco57I"/>
    <property type="match status" value="1"/>
</dbReference>
<evidence type="ECO:0000313" key="9">
    <source>
        <dbReference type="Proteomes" id="UP001589870"/>
    </source>
</evidence>
<evidence type="ECO:0000256" key="6">
    <source>
        <dbReference type="SAM" id="MobiDB-lite"/>
    </source>
</evidence>
<feature type="region of interest" description="Disordered" evidence="6">
    <location>
        <begin position="1444"/>
        <end position="1469"/>
    </location>
</feature>
<dbReference type="PANTHER" id="PTHR33841">
    <property type="entry name" value="DNA METHYLTRANSFERASE YEEA-RELATED"/>
    <property type="match status" value="1"/>
</dbReference>
<organism evidence="8 9">
    <name type="scientific">Sphaerimonospora cavernae</name>
    <dbReference type="NCBI Taxonomy" id="1740611"/>
    <lineage>
        <taxon>Bacteria</taxon>
        <taxon>Bacillati</taxon>
        <taxon>Actinomycetota</taxon>
        <taxon>Actinomycetes</taxon>
        <taxon>Streptosporangiales</taxon>
        <taxon>Streptosporangiaceae</taxon>
        <taxon>Sphaerimonospora</taxon>
    </lineage>
</organism>
<reference evidence="8 9" key="1">
    <citation type="submission" date="2024-09" db="EMBL/GenBank/DDBJ databases">
        <authorList>
            <person name="Sun Q."/>
            <person name="Mori K."/>
        </authorList>
    </citation>
    <scope>NUCLEOTIDE SEQUENCE [LARGE SCALE GENOMIC DNA]</scope>
    <source>
        <strain evidence="8 9">TBRC 1851</strain>
    </source>
</reference>
<feature type="domain" description="Type II methyltransferase M.TaqI-like" evidence="7">
    <location>
        <begin position="1060"/>
        <end position="1098"/>
    </location>
</feature>
<comment type="catalytic activity">
    <reaction evidence="5">
        <text>a 2'-deoxyadenosine in DNA + S-adenosyl-L-methionine = an N(6)-methyl-2'-deoxyadenosine in DNA + S-adenosyl-L-homocysteine + H(+)</text>
        <dbReference type="Rhea" id="RHEA:15197"/>
        <dbReference type="Rhea" id="RHEA-COMP:12418"/>
        <dbReference type="Rhea" id="RHEA-COMP:12419"/>
        <dbReference type="ChEBI" id="CHEBI:15378"/>
        <dbReference type="ChEBI" id="CHEBI:57856"/>
        <dbReference type="ChEBI" id="CHEBI:59789"/>
        <dbReference type="ChEBI" id="CHEBI:90615"/>
        <dbReference type="ChEBI" id="CHEBI:90616"/>
        <dbReference type="EC" id="2.1.1.72"/>
    </reaction>
</comment>
<dbReference type="Gene3D" id="3.40.50.150">
    <property type="entry name" value="Vaccinia Virus protein VP39"/>
    <property type="match status" value="2"/>
</dbReference>
<keyword evidence="2 8" id="KW-0489">Methyltransferase</keyword>
<gene>
    <name evidence="8" type="ORF">ACFHYQ_18615</name>
</gene>
<dbReference type="PANTHER" id="PTHR33841:SF1">
    <property type="entry name" value="DNA METHYLTRANSFERASE A"/>
    <property type="match status" value="1"/>
</dbReference>
<keyword evidence="9" id="KW-1185">Reference proteome</keyword>
<evidence type="ECO:0000256" key="3">
    <source>
        <dbReference type="ARBA" id="ARBA00022679"/>
    </source>
</evidence>